<proteinExistence type="predicted"/>
<evidence type="ECO:0000256" key="1">
    <source>
        <dbReference type="SAM" id="SignalP"/>
    </source>
</evidence>
<sequence>MKSFVITLALALTGLAAQAQATYHGAKITTDHAISTTQLVEQMKKSDTLATKVTGTVESVCKMKGCWMKVKLPEGKTMRVSFKDYDFFVPKDIEGKTVVFEGQAFSRVTPVNELKHYAEDAGKSKEEIAKITQPEKAVVFVADGVIVK</sequence>
<gene>
    <name evidence="2" type="ORF">C5O19_01260</name>
</gene>
<accession>A0A2S7IKQ2</accession>
<comment type="caution">
    <text evidence="2">The sequence shown here is derived from an EMBL/GenBank/DDBJ whole genome shotgun (WGS) entry which is preliminary data.</text>
</comment>
<dbReference type="RefSeq" id="WP_104709558.1">
    <property type="nucleotide sequence ID" value="NZ_PTRA01000001.1"/>
</dbReference>
<keyword evidence="3" id="KW-1185">Reference proteome</keyword>
<protein>
    <submittedName>
        <fullName evidence="2">DUF4920 domain-containing protein</fullName>
    </submittedName>
</protein>
<dbReference type="AlphaFoldDB" id="A0A2S7IKQ2"/>
<reference evidence="3" key="1">
    <citation type="submission" date="2018-02" db="EMBL/GenBank/DDBJ databases">
        <title>Genome sequencing of Solimonas sp. HR-BB.</title>
        <authorList>
            <person name="Lee Y."/>
            <person name="Jeon C.O."/>
        </authorList>
    </citation>
    <scope>NUCLEOTIDE SEQUENCE [LARGE SCALE GENOMIC DNA]</scope>
    <source>
        <strain evidence="3">HR-U</strain>
    </source>
</reference>
<dbReference type="EMBL" id="PTRA01000001">
    <property type="protein sequence ID" value="PQA58333.1"/>
    <property type="molecule type" value="Genomic_DNA"/>
</dbReference>
<dbReference type="Proteomes" id="UP000239590">
    <property type="component" value="Unassembled WGS sequence"/>
</dbReference>
<feature type="signal peptide" evidence="1">
    <location>
        <begin position="1"/>
        <end position="21"/>
    </location>
</feature>
<evidence type="ECO:0000313" key="2">
    <source>
        <dbReference type="EMBL" id="PQA58333.1"/>
    </source>
</evidence>
<name>A0A2S7IKQ2_9BACT</name>
<feature type="chain" id="PRO_5015639729" evidence="1">
    <location>
        <begin position="22"/>
        <end position="148"/>
    </location>
</feature>
<organism evidence="2 3">
    <name type="scientific">Siphonobacter curvatus</name>
    <dbReference type="NCBI Taxonomy" id="2094562"/>
    <lineage>
        <taxon>Bacteria</taxon>
        <taxon>Pseudomonadati</taxon>
        <taxon>Bacteroidota</taxon>
        <taxon>Cytophagia</taxon>
        <taxon>Cytophagales</taxon>
        <taxon>Cytophagaceae</taxon>
        <taxon>Siphonobacter</taxon>
    </lineage>
</organism>
<keyword evidence="1" id="KW-0732">Signal</keyword>
<dbReference type="OrthoDB" id="129527at2"/>
<dbReference type="InterPro" id="IPR032577">
    <property type="entry name" value="DUF4920"/>
</dbReference>
<dbReference type="Pfam" id="PF16267">
    <property type="entry name" value="DUF4920"/>
    <property type="match status" value="1"/>
</dbReference>
<evidence type="ECO:0000313" key="3">
    <source>
        <dbReference type="Proteomes" id="UP000239590"/>
    </source>
</evidence>